<evidence type="ECO:0000256" key="1">
    <source>
        <dbReference type="ARBA" id="ARBA00005721"/>
    </source>
</evidence>
<organism evidence="2 3">
    <name type="scientific">Culicoidibacter larvae</name>
    <dbReference type="NCBI Taxonomy" id="2579976"/>
    <lineage>
        <taxon>Bacteria</taxon>
        <taxon>Bacillati</taxon>
        <taxon>Bacillota</taxon>
        <taxon>Culicoidibacteria</taxon>
        <taxon>Culicoidibacterales</taxon>
        <taxon>Culicoidibacteraceae</taxon>
        <taxon>Culicoidibacter</taxon>
    </lineage>
</organism>
<dbReference type="FunCoup" id="A0A5R8QE05">
    <property type="interactions" value="6"/>
</dbReference>
<gene>
    <name evidence="2" type="ORF">FEZ08_04230</name>
</gene>
<reference evidence="2 3" key="1">
    <citation type="submission" date="2019-05" db="EMBL/GenBank/DDBJ databases">
        <title>Culicoidintestinum kansasii gen. nov., sp. nov. from the gastrointestinal tract of the biting midge, Culicoides sonorensis.</title>
        <authorList>
            <person name="Neupane S."/>
            <person name="Ghosh A."/>
            <person name="Gunther S."/>
            <person name="Martin K."/>
            <person name="Zurek L."/>
        </authorList>
    </citation>
    <scope>NUCLEOTIDE SEQUENCE [LARGE SCALE GENOMIC DNA]</scope>
    <source>
        <strain evidence="2 3">CS-1</strain>
    </source>
</reference>
<comment type="similarity">
    <text evidence="1">Belongs to the asp23 family.</text>
</comment>
<keyword evidence="3" id="KW-1185">Reference proteome</keyword>
<dbReference type="Pfam" id="PF03780">
    <property type="entry name" value="Asp23"/>
    <property type="match status" value="1"/>
</dbReference>
<evidence type="ECO:0000313" key="3">
    <source>
        <dbReference type="Proteomes" id="UP000306912"/>
    </source>
</evidence>
<dbReference type="PANTHER" id="PTHR34297:SF2">
    <property type="entry name" value="ASP23_GLS24 FAMILY ENVELOPE STRESS RESPONSE PROTEIN"/>
    <property type="match status" value="1"/>
</dbReference>
<dbReference type="AlphaFoldDB" id="A0A5R8QE05"/>
<comment type="caution">
    <text evidence="2">The sequence shown here is derived from an EMBL/GenBank/DDBJ whole genome shotgun (WGS) entry which is preliminary data.</text>
</comment>
<dbReference type="OrthoDB" id="9791482at2"/>
<accession>A0A5R8QE05</accession>
<dbReference type="PANTHER" id="PTHR34297">
    <property type="entry name" value="HYPOTHETICAL CYTOSOLIC PROTEIN-RELATED"/>
    <property type="match status" value="1"/>
</dbReference>
<dbReference type="InterPro" id="IPR005531">
    <property type="entry name" value="Asp23"/>
</dbReference>
<dbReference type="RefSeq" id="WP_138190481.1">
    <property type="nucleotide sequence ID" value="NZ_VBWP01000003.1"/>
</dbReference>
<name>A0A5R8QE05_9FIRM</name>
<evidence type="ECO:0000313" key="2">
    <source>
        <dbReference type="EMBL" id="TLG75260.1"/>
    </source>
</evidence>
<dbReference type="InParanoid" id="A0A5R8QE05"/>
<protein>
    <submittedName>
        <fullName evidence="2">Asp23/Gls24 family envelope stress response protein</fullName>
    </submittedName>
</protein>
<dbReference type="EMBL" id="VBWP01000003">
    <property type="protein sequence ID" value="TLG75260.1"/>
    <property type="molecule type" value="Genomic_DNA"/>
</dbReference>
<dbReference type="Proteomes" id="UP000306912">
    <property type="component" value="Unassembled WGS sequence"/>
</dbReference>
<proteinExistence type="inferred from homology"/>
<sequence>MSILFENDLGTVEISEEVIQSLAGAAATECYGVVGMASKQFFRDGIAELLKQENYQRGIIVREEDKVIHIDMYVIVSFGVRISEVVHEIQKKVKYDIEAALNIQLGSVNVFVQDVQRKD</sequence>